<feature type="domain" description="C2H2-type" evidence="8">
    <location>
        <begin position="269"/>
        <end position="296"/>
    </location>
</feature>
<keyword evidence="11" id="KW-1185">Reference proteome</keyword>
<dbReference type="FunFam" id="3.30.160.60:FF:000065">
    <property type="entry name" value="B-cell CLL/lymphoma 6, member B"/>
    <property type="match status" value="1"/>
</dbReference>
<evidence type="ECO:0000256" key="7">
    <source>
        <dbReference type="PROSITE-ProRule" id="PRU00309"/>
    </source>
</evidence>
<gene>
    <name evidence="10" type="primary">si:dkey-226l10.6</name>
</gene>
<evidence type="ECO:0000256" key="3">
    <source>
        <dbReference type="ARBA" id="ARBA00022771"/>
    </source>
</evidence>
<keyword evidence="2" id="KW-0677">Repeat</keyword>
<feature type="domain" description="C2H2-type" evidence="8">
    <location>
        <begin position="241"/>
        <end position="268"/>
    </location>
</feature>
<evidence type="ECO:0000256" key="6">
    <source>
        <dbReference type="PROSITE-ProRule" id="PRU00042"/>
    </source>
</evidence>
<evidence type="ECO:0000259" key="9">
    <source>
        <dbReference type="PROSITE" id="PS50950"/>
    </source>
</evidence>
<dbReference type="InterPro" id="IPR006612">
    <property type="entry name" value="THAP_Znf"/>
</dbReference>
<protein>
    <submittedName>
        <fullName evidence="10">Uncharacterized protein</fullName>
    </submittedName>
</protein>
<reference evidence="10" key="3">
    <citation type="submission" date="2025-09" db="UniProtKB">
        <authorList>
            <consortium name="Ensembl"/>
        </authorList>
    </citation>
    <scope>IDENTIFICATION</scope>
</reference>
<evidence type="ECO:0000256" key="1">
    <source>
        <dbReference type="ARBA" id="ARBA00022723"/>
    </source>
</evidence>
<dbReference type="Pfam" id="PF00096">
    <property type="entry name" value="zf-C2H2"/>
    <property type="match status" value="2"/>
</dbReference>
<dbReference type="GeneTree" id="ENSGT00940000164868"/>
<sequence>MVHKCAVGGCPNTSDTVIHYLLPEEPLRRQRWLRFVRRSNAGREAAEGSRVCGRHFSADSFTKLKMASGTRLILHVHAVPTVLRPQDPVEAEHAAGSGPSEESDADVHGTFSLDCVKEEPVEYQLSPESADALRPNSVKVKLEEPGPAAEKLEMGTETDEGQMKTEPANELVYQDDKKQFHSSHCGDSLRNKGVLKQHIVGVPYSKHKAYHCNQCGKDFALKAFLKAHQKIHADVETLMSFVCAQCGRKFPKQSSLRKHELNHLVEAKFPCPVCSEEFDAKAALHNHVTKHIGHRLTCRFCDQNFHKSDSYIKHLDKHTMITPYYCEVCKVYQLSENGFLCHQRIHTKKPRGRGRRSRASHAAGQAKAEDLPPGLEFVMPLECEPVEEEKDGVVDWDEAL</sequence>
<keyword evidence="5 7" id="KW-0238">DNA-binding</keyword>
<feature type="domain" description="THAP-type" evidence="9">
    <location>
        <begin position="1"/>
        <end position="83"/>
    </location>
</feature>
<reference evidence="10 11" key="1">
    <citation type="submission" date="2020-06" db="EMBL/GenBank/DDBJ databases">
        <authorList>
            <consortium name="Wellcome Sanger Institute Data Sharing"/>
        </authorList>
    </citation>
    <scope>NUCLEOTIDE SEQUENCE [LARGE SCALE GENOMIC DNA]</scope>
</reference>
<name>A0AAY4F085_9TELE</name>
<dbReference type="PROSITE" id="PS50157">
    <property type="entry name" value="ZINC_FINGER_C2H2_2"/>
    <property type="match status" value="4"/>
</dbReference>
<evidence type="ECO:0000256" key="4">
    <source>
        <dbReference type="ARBA" id="ARBA00022833"/>
    </source>
</evidence>
<feature type="domain" description="C2H2-type" evidence="8">
    <location>
        <begin position="296"/>
        <end position="323"/>
    </location>
</feature>
<keyword evidence="3 6" id="KW-0863">Zinc-finger</keyword>
<proteinExistence type="predicted"/>
<dbReference type="Ensembl" id="ENSDCDT00010073930.1">
    <property type="protein sequence ID" value="ENSDCDP00010063123.1"/>
    <property type="gene ID" value="ENSDCDG00010034485.1"/>
</dbReference>
<evidence type="ECO:0000256" key="5">
    <source>
        <dbReference type="ARBA" id="ARBA00023125"/>
    </source>
</evidence>
<evidence type="ECO:0000259" key="8">
    <source>
        <dbReference type="PROSITE" id="PS50157"/>
    </source>
</evidence>
<keyword evidence="4" id="KW-0862">Zinc</keyword>
<keyword evidence="1" id="KW-0479">Metal-binding</keyword>
<dbReference type="PROSITE" id="PS00028">
    <property type="entry name" value="ZINC_FINGER_C2H2_1"/>
    <property type="match status" value="4"/>
</dbReference>
<dbReference type="SUPFAM" id="SSF57667">
    <property type="entry name" value="beta-beta-alpha zinc fingers"/>
    <property type="match status" value="3"/>
</dbReference>
<evidence type="ECO:0000313" key="10">
    <source>
        <dbReference type="Ensembl" id="ENSDCDP00010063123.1"/>
    </source>
</evidence>
<dbReference type="Pfam" id="PF05485">
    <property type="entry name" value="THAP"/>
    <property type="match status" value="1"/>
</dbReference>
<dbReference type="InterPro" id="IPR013087">
    <property type="entry name" value="Znf_C2H2_type"/>
</dbReference>
<dbReference type="PANTHER" id="PTHR24379:SF121">
    <property type="entry name" value="C2H2-TYPE DOMAIN-CONTAINING PROTEIN"/>
    <property type="match status" value="1"/>
</dbReference>
<dbReference type="SMART" id="SM00980">
    <property type="entry name" value="THAP"/>
    <property type="match status" value="1"/>
</dbReference>
<dbReference type="AlphaFoldDB" id="A0AAY4F085"/>
<reference evidence="10" key="2">
    <citation type="submission" date="2025-08" db="UniProtKB">
        <authorList>
            <consortium name="Ensembl"/>
        </authorList>
    </citation>
    <scope>IDENTIFICATION</scope>
</reference>
<dbReference type="SUPFAM" id="SSF57716">
    <property type="entry name" value="Glucocorticoid receptor-like (DNA-binding domain)"/>
    <property type="match status" value="1"/>
</dbReference>
<dbReference type="InterPro" id="IPR036236">
    <property type="entry name" value="Znf_C2H2_sf"/>
</dbReference>
<dbReference type="PROSITE" id="PS50950">
    <property type="entry name" value="ZF_THAP"/>
    <property type="match status" value="1"/>
</dbReference>
<organism evidence="10 11">
    <name type="scientific">Denticeps clupeoides</name>
    <name type="common">denticle herring</name>
    <dbReference type="NCBI Taxonomy" id="299321"/>
    <lineage>
        <taxon>Eukaryota</taxon>
        <taxon>Metazoa</taxon>
        <taxon>Chordata</taxon>
        <taxon>Craniata</taxon>
        <taxon>Vertebrata</taxon>
        <taxon>Euteleostomi</taxon>
        <taxon>Actinopterygii</taxon>
        <taxon>Neopterygii</taxon>
        <taxon>Teleostei</taxon>
        <taxon>Clupei</taxon>
        <taxon>Clupeiformes</taxon>
        <taxon>Denticipitoidei</taxon>
        <taxon>Denticipitidae</taxon>
        <taxon>Denticeps</taxon>
    </lineage>
</organism>
<dbReference type="GO" id="GO:0003677">
    <property type="term" value="F:DNA binding"/>
    <property type="evidence" value="ECO:0007669"/>
    <property type="project" value="UniProtKB-UniRule"/>
</dbReference>
<dbReference type="Gene3D" id="3.30.160.60">
    <property type="entry name" value="Classic Zinc Finger"/>
    <property type="match status" value="3"/>
</dbReference>
<dbReference type="GO" id="GO:0008270">
    <property type="term" value="F:zinc ion binding"/>
    <property type="evidence" value="ECO:0007669"/>
    <property type="project" value="UniProtKB-KW"/>
</dbReference>
<accession>A0AAY4F085</accession>
<dbReference type="SMART" id="SM00355">
    <property type="entry name" value="ZnF_C2H2"/>
    <property type="match status" value="5"/>
</dbReference>
<evidence type="ECO:0000256" key="2">
    <source>
        <dbReference type="ARBA" id="ARBA00022737"/>
    </source>
</evidence>
<dbReference type="PANTHER" id="PTHR24379">
    <property type="entry name" value="KRAB AND ZINC FINGER DOMAIN-CONTAINING"/>
    <property type="match status" value="1"/>
</dbReference>
<feature type="domain" description="C2H2-type" evidence="8">
    <location>
        <begin position="210"/>
        <end position="237"/>
    </location>
</feature>
<evidence type="ECO:0000313" key="11">
    <source>
        <dbReference type="Proteomes" id="UP000694580"/>
    </source>
</evidence>
<dbReference type="Proteomes" id="UP000694580">
    <property type="component" value="Chromosome 2"/>
</dbReference>